<reference evidence="1" key="2">
    <citation type="submission" date="2016-06" db="EMBL/GenBank/DDBJ databases">
        <title>The genome of a short-lived fish provides insights into sex chromosome evolution and the genetic control of aging.</title>
        <authorList>
            <person name="Reichwald K."/>
            <person name="Felder M."/>
            <person name="Petzold A."/>
            <person name="Koch P."/>
            <person name="Groth M."/>
            <person name="Platzer M."/>
        </authorList>
    </citation>
    <scope>NUCLEOTIDE SEQUENCE</scope>
    <source>
        <tissue evidence="1">Brain</tissue>
    </source>
</reference>
<organism evidence="1">
    <name type="scientific">Nothobranchius pienaari</name>
    <dbReference type="NCBI Taxonomy" id="704102"/>
    <lineage>
        <taxon>Eukaryota</taxon>
        <taxon>Metazoa</taxon>
        <taxon>Chordata</taxon>
        <taxon>Craniata</taxon>
        <taxon>Vertebrata</taxon>
        <taxon>Euteleostomi</taxon>
        <taxon>Actinopterygii</taxon>
        <taxon>Neopterygii</taxon>
        <taxon>Teleostei</taxon>
        <taxon>Neoteleostei</taxon>
        <taxon>Acanthomorphata</taxon>
        <taxon>Ovalentaria</taxon>
        <taxon>Atherinomorphae</taxon>
        <taxon>Cyprinodontiformes</taxon>
        <taxon>Nothobranchiidae</taxon>
        <taxon>Nothobranchius</taxon>
    </lineage>
</organism>
<feature type="non-terminal residue" evidence="1">
    <location>
        <position position="1"/>
    </location>
</feature>
<name>A0A1A8R9A3_9TELE</name>
<gene>
    <name evidence="1" type="primary">ARHGEF1B</name>
</gene>
<evidence type="ECO:0000313" key="1">
    <source>
        <dbReference type="EMBL" id="SBS01844.1"/>
    </source>
</evidence>
<proteinExistence type="predicted"/>
<accession>A0A1A8R9A3</accession>
<sequence>RERERERD</sequence>
<protein>
    <submittedName>
        <fullName evidence="1">Rho guanine nucleotide exchange factor (GEF) 1b</fullName>
    </submittedName>
</protein>
<dbReference type="EMBL" id="HAEG01016101">
    <property type="protein sequence ID" value="SBS01844.1"/>
    <property type="molecule type" value="Transcribed_RNA"/>
</dbReference>
<feature type="non-terminal residue" evidence="1">
    <location>
        <position position="8"/>
    </location>
</feature>
<reference evidence="1" key="1">
    <citation type="submission" date="2016-05" db="EMBL/GenBank/DDBJ databases">
        <authorList>
            <person name="Lavstsen T."/>
            <person name="Jespersen J.S."/>
        </authorList>
    </citation>
    <scope>NUCLEOTIDE SEQUENCE</scope>
    <source>
        <tissue evidence="1">Brain</tissue>
    </source>
</reference>